<accession>A0A1H7RLJ6</accession>
<dbReference type="Proteomes" id="UP000183015">
    <property type="component" value="Unassembled WGS sequence"/>
</dbReference>
<dbReference type="STRING" id="235985.SAMN05414137_110204"/>
<reference evidence="3" key="1">
    <citation type="submission" date="2016-10" db="EMBL/GenBank/DDBJ databases">
        <authorList>
            <person name="Varghese N."/>
        </authorList>
    </citation>
    <scope>NUCLEOTIDE SEQUENCE [LARGE SCALE GENOMIC DNA]</scope>
    <source>
        <strain evidence="3">DSM 45096 / BCRC 16803 / CGMCC 4.1857 / CIP 109030 / JCM 12277 / KCTC 19219 / NBRC 100920 / 33214</strain>
    </source>
</reference>
<proteinExistence type="predicted"/>
<evidence type="ECO:0008006" key="4">
    <source>
        <dbReference type="Google" id="ProtNLM"/>
    </source>
</evidence>
<organism evidence="2 3">
    <name type="scientific">Streptacidiphilus jiangxiensis</name>
    <dbReference type="NCBI Taxonomy" id="235985"/>
    <lineage>
        <taxon>Bacteria</taxon>
        <taxon>Bacillati</taxon>
        <taxon>Actinomycetota</taxon>
        <taxon>Actinomycetes</taxon>
        <taxon>Kitasatosporales</taxon>
        <taxon>Streptomycetaceae</taxon>
        <taxon>Streptacidiphilus</taxon>
    </lineage>
</organism>
<evidence type="ECO:0000313" key="3">
    <source>
        <dbReference type="Proteomes" id="UP000183015"/>
    </source>
</evidence>
<keyword evidence="1" id="KW-0812">Transmembrane</keyword>
<keyword evidence="1" id="KW-0472">Membrane</keyword>
<evidence type="ECO:0000313" key="2">
    <source>
        <dbReference type="EMBL" id="SEL61190.1"/>
    </source>
</evidence>
<dbReference type="RefSeq" id="WP_042458839.1">
    <property type="nucleotide sequence ID" value="NZ_BBPN01000055.1"/>
</dbReference>
<keyword evidence="3" id="KW-1185">Reference proteome</keyword>
<dbReference type="eggNOG" id="ENOG502ZJIG">
    <property type="taxonomic scope" value="Bacteria"/>
</dbReference>
<evidence type="ECO:0000256" key="1">
    <source>
        <dbReference type="SAM" id="Phobius"/>
    </source>
</evidence>
<dbReference type="AlphaFoldDB" id="A0A1H7RLJ6"/>
<protein>
    <recommendedName>
        <fullName evidence="4">CU044_5270 family protein</fullName>
    </recommendedName>
</protein>
<keyword evidence="1" id="KW-1133">Transmembrane helix</keyword>
<dbReference type="OrthoDB" id="3461799at2"/>
<feature type="transmembrane region" description="Helical" evidence="1">
    <location>
        <begin position="65"/>
        <end position="84"/>
    </location>
</feature>
<dbReference type="EMBL" id="FOAZ01000010">
    <property type="protein sequence ID" value="SEL61190.1"/>
    <property type="molecule type" value="Genomic_DNA"/>
</dbReference>
<sequence length="298" mass="30557">MNETTTEYLDFPGADTLQAAGRVAPPSAEVLDRARAAVLAAASAEQATSAVAPARPRRMVTGRRLAAVFALAAVAAGVVVATGGEQAPRANSLSATAQPPQPAVGATTFLDGVSEVAQAQSASTAPYWKVQLRSVVGGHTSTVTEYVSREGYVIRSKGRTYKKGAPSWAVGAKLVDWNGLDRLPTDPATLLAMMSAGQQGGRDVFGQAGNILGDSPASPALRAALFKALGRLSGVKLVGTVKDHAGRSGTELAFAGVNGSEALIVDPRTATVLEDVFWQAGGVSRTTYLESGPALSID</sequence>
<gene>
    <name evidence="2" type="ORF">SAMN05414137_110204</name>
</gene>
<name>A0A1H7RLJ6_STRJI</name>